<sequence>MNFSRLRLHLPFSAEIWLFLIGAFGFGMGSAQLQLYLNFYLQALGIGAGMQGLLNALPAWTLVLAGLPAAALARRVSFARTIQLGSALSLLGLLGIALSTQPLTLILFGIVQGVGSTFLMVSTSPFMAAHSRPEERITLFSLQMALMTTAGFLGNLLGGQMPGLYAESFGGTPRDLEAIRSALLAGAALQVVGLLPVLWLRPGAQARGEGAKRRPVQDPRTMWRLLLPNLLVGVGAGLTIPYLNLFVEGKFGVPFAQLGTLFAWTSLATAVTVLIQPALVRRYGELKTILIVQGGSLPFLVMLGFAPSLLLVTAALFIRGALMNAAGPVYSAHAMARLSESDRGTYSALNSMMWNGGWALGSLISGGVRAALEFDAAFDLLFCGTVLLYAASVVAIYLGLYRTANAQNLAALRSGVD</sequence>
<dbReference type="GO" id="GO:0022857">
    <property type="term" value="F:transmembrane transporter activity"/>
    <property type="evidence" value="ECO:0007669"/>
    <property type="project" value="InterPro"/>
</dbReference>
<dbReference type="Proteomes" id="UP000569951">
    <property type="component" value="Unassembled WGS sequence"/>
</dbReference>
<evidence type="ECO:0000256" key="4">
    <source>
        <dbReference type="SAM" id="Phobius"/>
    </source>
</evidence>
<comment type="caution">
    <text evidence="6">The sequence shown here is derived from an EMBL/GenBank/DDBJ whole genome shotgun (WGS) entry which is preliminary data.</text>
</comment>
<feature type="transmembrane region" description="Helical" evidence="4">
    <location>
        <begin position="379"/>
        <end position="400"/>
    </location>
</feature>
<keyword evidence="7" id="KW-1185">Reference proteome</keyword>
<dbReference type="PROSITE" id="PS50850">
    <property type="entry name" value="MFS"/>
    <property type="match status" value="1"/>
</dbReference>
<keyword evidence="3 4" id="KW-0472">Membrane</keyword>
<protein>
    <submittedName>
        <fullName evidence="6">MFS family permease</fullName>
    </submittedName>
</protein>
<feature type="transmembrane region" description="Helical" evidence="4">
    <location>
        <begin position="139"/>
        <end position="158"/>
    </location>
</feature>
<feature type="transmembrane region" description="Helical" evidence="4">
    <location>
        <begin position="221"/>
        <end position="243"/>
    </location>
</feature>
<dbReference type="Pfam" id="PF07690">
    <property type="entry name" value="MFS_1"/>
    <property type="match status" value="1"/>
</dbReference>
<accession>A0A841HZY9</accession>
<gene>
    <name evidence="6" type="ORF">HNR42_000719</name>
</gene>
<reference evidence="6 7" key="1">
    <citation type="submission" date="2020-08" db="EMBL/GenBank/DDBJ databases">
        <title>Genomic Encyclopedia of Type Strains, Phase IV (KMG-IV): sequencing the most valuable type-strain genomes for metagenomic binning, comparative biology and taxonomic classification.</title>
        <authorList>
            <person name="Goeker M."/>
        </authorList>
    </citation>
    <scope>NUCLEOTIDE SEQUENCE [LARGE SCALE GENOMIC DNA]</scope>
    <source>
        <strain evidence="6 7">DSM 21458</strain>
    </source>
</reference>
<dbReference type="InterPro" id="IPR036259">
    <property type="entry name" value="MFS_trans_sf"/>
</dbReference>
<evidence type="ECO:0000256" key="3">
    <source>
        <dbReference type="ARBA" id="ARBA00023136"/>
    </source>
</evidence>
<dbReference type="RefSeq" id="WP_246350857.1">
    <property type="nucleotide sequence ID" value="NZ_JACHHG010000002.1"/>
</dbReference>
<dbReference type="PANTHER" id="PTHR23525:SF1">
    <property type="entry name" value="NODULIN-LIKE DOMAIN-CONTAINING PROTEIN"/>
    <property type="match status" value="1"/>
</dbReference>
<keyword evidence="1 4" id="KW-0812">Transmembrane</keyword>
<dbReference type="InterPro" id="IPR011701">
    <property type="entry name" value="MFS"/>
</dbReference>
<evidence type="ECO:0000313" key="6">
    <source>
        <dbReference type="EMBL" id="MBB6097305.1"/>
    </source>
</evidence>
<evidence type="ECO:0000313" key="7">
    <source>
        <dbReference type="Proteomes" id="UP000569951"/>
    </source>
</evidence>
<feature type="transmembrane region" description="Helical" evidence="4">
    <location>
        <begin position="296"/>
        <end position="318"/>
    </location>
</feature>
<evidence type="ECO:0000256" key="2">
    <source>
        <dbReference type="ARBA" id="ARBA00022989"/>
    </source>
</evidence>
<feature type="transmembrane region" description="Helical" evidence="4">
    <location>
        <begin position="12"/>
        <end position="33"/>
    </location>
</feature>
<proteinExistence type="predicted"/>
<dbReference type="Gene3D" id="1.20.1250.20">
    <property type="entry name" value="MFS general substrate transporter like domains"/>
    <property type="match status" value="2"/>
</dbReference>
<keyword evidence="2 4" id="KW-1133">Transmembrane helix</keyword>
<dbReference type="AlphaFoldDB" id="A0A841HZY9"/>
<dbReference type="PANTHER" id="PTHR23525">
    <property type="entry name" value="TRANSPORTER, PUTATIVE-RELATED"/>
    <property type="match status" value="1"/>
</dbReference>
<feature type="domain" description="Major facilitator superfamily (MFS) profile" evidence="5">
    <location>
        <begin position="15"/>
        <end position="402"/>
    </location>
</feature>
<feature type="transmembrane region" description="Helical" evidence="4">
    <location>
        <begin position="39"/>
        <end position="65"/>
    </location>
</feature>
<organism evidence="6 7">
    <name type="scientific">Deinobacterium chartae</name>
    <dbReference type="NCBI Taxonomy" id="521158"/>
    <lineage>
        <taxon>Bacteria</taxon>
        <taxon>Thermotogati</taxon>
        <taxon>Deinococcota</taxon>
        <taxon>Deinococci</taxon>
        <taxon>Deinococcales</taxon>
        <taxon>Deinococcaceae</taxon>
        <taxon>Deinobacterium</taxon>
    </lineage>
</organism>
<dbReference type="EMBL" id="JACHHG010000002">
    <property type="protein sequence ID" value="MBB6097305.1"/>
    <property type="molecule type" value="Genomic_DNA"/>
</dbReference>
<dbReference type="InterPro" id="IPR020846">
    <property type="entry name" value="MFS_dom"/>
</dbReference>
<name>A0A841HZY9_9DEIO</name>
<evidence type="ECO:0000259" key="5">
    <source>
        <dbReference type="PROSITE" id="PS50850"/>
    </source>
</evidence>
<feature type="transmembrane region" description="Helical" evidence="4">
    <location>
        <begin position="178"/>
        <end position="200"/>
    </location>
</feature>
<feature type="transmembrane region" description="Helical" evidence="4">
    <location>
        <begin position="105"/>
        <end position="127"/>
    </location>
</feature>
<dbReference type="SUPFAM" id="SSF103473">
    <property type="entry name" value="MFS general substrate transporter"/>
    <property type="match status" value="1"/>
</dbReference>
<feature type="transmembrane region" description="Helical" evidence="4">
    <location>
        <begin position="255"/>
        <end position="275"/>
    </location>
</feature>
<evidence type="ECO:0000256" key="1">
    <source>
        <dbReference type="ARBA" id="ARBA00022692"/>
    </source>
</evidence>
<feature type="transmembrane region" description="Helical" evidence="4">
    <location>
        <begin position="77"/>
        <end position="99"/>
    </location>
</feature>